<organism evidence="3 4">
    <name type="scientific">Mycena sanguinolenta</name>
    <dbReference type="NCBI Taxonomy" id="230812"/>
    <lineage>
        <taxon>Eukaryota</taxon>
        <taxon>Fungi</taxon>
        <taxon>Dikarya</taxon>
        <taxon>Basidiomycota</taxon>
        <taxon>Agaricomycotina</taxon>
        <taxon>Agaricomycetes</taxon>
        <taxon>Agaricomycetidae</taxon>
        <taxon>Agaricales</taxon>
        <taxon>Marasmiineae</taxon>
        <taxon>Mycenaceae</taxon>
        <taxon>Mycena</taxon>
    </lineage>
</organism>
<dbReference type="Proteomes" id="UP000623467">
    <property type="component" value="Unassembled WGS sequence"/>
</dbReference>
<sequence>MADSFVLSVPFFSSSRLELRSSTYAFSPPRPSMAPHPISTLPTGHSSAGLWSCLRVRPLKLRFYPFLFILLETPPRLRLPVIVPAAWEMTRKGLILHASPQLCDRNLCSRWHPRSPSSFPPARPQLLGSPERGQLHVQLGYPLVRDVVSTGPDTTDNVTIRFMTDNAGPWFLHCHIDFHLELGLAIVFAEDTDTIANSVHPSAWDTLCPTYDALTSPQLGGQR</sequence>
<dbReference type="GO" id="GO:0016491">
    <property type="term" value="F:oxidoreductase activity"/>
    <property type="evidence" value="ECO:0007669"/>
    <property type="project" value="InterPro"/>
</dbReference>
<dbReference type="OrthoDB" id="2121828at2759"/>
<evidence type="ECO:0000313" key="4">
    <source>
        <dbReference type="Proteomes" id="UP000623467"/>
    </source>
</evidence>
<dbReference type="SUPFAM" id="SSF49503">
    <property type="entry name" value="Cupredoxins"/>
    <property type="match status" value="1"/>
</dbReference>
<gene>
    <name evidence="3" type="ORF">MSAN_00263300</name>
</gene>
<comment type="caution">
    <text evidence="3">The sequence shown here is derived from an EMBL/GenBank/DDBJ whole genome shotgun (WGS) entry which is preliminary data.</text>
</comment>
<keyword evidence="1" id="KW-0479">Metal-binding</keyword>
<dbReference type="GO" id="GO:0005507">
    <property type="term" value="F:copper ion binding"/>
    <property type="evidence" value="ECO:0007669"/>
    <property type="project" value="InterPro"/>
</dbReference>
<dbReference type="Gene3D" id="2.60.40.420">
    <property type="entry name" value="Cupredoxins - blue copper proteins"/>
    <property type="match status" value="1"/>
</dbReference>
<name>A0A8H7DLD3_9AGAR</name>
<accession>A0A8H7DLD3</accession>
<proteinExistence type="predicted"/>
<evidence type="ECO:0000313" key="3">
    <source>
        <dbReference type="EMBL" id="KAF7378370.1"/>
    </source>
</evidence>
<feature type="domain" description="Plastocyanin-like" evidence="2">
    <location>
        <begin position="135"/>
        <end position="192"/>
    </location>
</feature>
<dbReference type="EMBL" id="JACAZH010000001">
    <property type="protein sequence ID" value="KAF7378370.1"/>
    <property type="molecule type" value="Genomic_DNA"/>
</dbReference>
<reference evidence="3" key="1">
    <citation type="submission" date="2020-05" db="EMBL/GenBank/DDBJ databases">
        <title>Mycena genomes resolve the evolution of fungal bioluminescence.</title>
        <authorList>
            <person name="Tsai I.J."/>
        </authorList>
    </citation>
    <scope>NUCLEOTIDE SEQUENCE</scope>
    <source>
        <strain evidence="3">160909Yilan</strain>
    </source>
</reference>
<dbReference type="InterPro" id="IPR008972">
    <property type="entry name" value="Cupredoxin"/>
</dbReference>
<dbReference type="InterPro" id="IPR002355">
    <property type="entry name" value="Cu_oxidase_Cu_BS"/>
</dbReference>
<dbReference type="PROSITE" id="PS00080">
    <property type="entry name" value="MULTICOPPER_OXIDASE2"/>
    <property type="match status" value="1"/>
</dbReference>
<protein>
    <submittedName>
        <fullName evidence="3">Bilirubin oxidase</fullName>
    </submittedName>
</protein>
<evidence type="ECO:0000256" key="1">
    <source>
        <dbReference type="ARBA" id="ARBA00022723"/>
    </source>
</evidence>
<dbReference type="InterPro" id="IPR011706">
    <property type="entry name" value="Cu-oxidase_C"/>
</dbReference>
<evidence type="ECO:0000259" key="2">
    <source>
        <dbReference type="Pfam" id="PF07731"/>
    </source>
</evidence>
<keyword evidence="4" id="KW-1185">Reference proteome</keyword>
<dbReference type="Pfam" id="PF07731">
    <property type="entry name" value="Cu-oxidase_2"/>
    <property type="match status" value="1"/>
</dbReference>
<dbReference type="AlphaFoldDB" id="A0A8H7DLD3"/>